<evidence type="ECO:0000313" key="8">
    <source>
        <dbReference type="Proteomes" id="UP001596264"/>
    </source>
</evidence>
<dbReference type="Gene3D" id="3.90.550.10">
    <property type="entry name" value="Spore Coat Polysaccharide Biosynthesis Protein SpsA, Chain A"/>
    <property type="match status" value="1"/>
</dbReference>
<evidence type="ECO:0000256" key="5">
    <source>
        <dbReference type="ARBA" id="ARBA00023136"/>
    </source>
</evidence>
<protein>
    <submittedName>
        <fullName evidence="7">TIGR04283 family arsenosugar biosynthesis glycosyltransferase</fullName>
    </submittedName>
</protein>
<comment type="subcellular location">
    <subcellularLocation>
        <location evidence="1">Cell membrane</location>
    </subcellularLocation>
</comment>
<dbReference type="Proteomes" id="UP001596264">
    <property type="component" value="Unassembled WGS sequence"/>
</dbReference>
<dbReference type="Pfam" id="PF00535">
    <property type="entry name" value="Glycos_transf_2"/>
    <property type="match status" value="1"/>
</dbReference>
<dbReference type="PANTHER" id="PTHR43646">
    <property type="entry name" value="GLYCOSYLTRANSFERASE"/>
    <property type="match status" value="1"/>
</dbReference>
<keyword evidence="8" id="KW-1185">Reference proteome</keyword>
<dbReference type="InterPro" id="IPR026461">
    <property type="entry name" value="Trfase_2_rSAM/seldom_assoc"/>
</dbReference>
<sequence>MTAVPIKLSIVVPVLNEADNLPRLIGHLAYLNPAPYEVILVDGGSTDSSVVIAQKLTESLIDNSQSAIASQSAVNCQAIDWQIIESAAGRALQMNAGAELATGDVLLFLHADTQLPNHAITDITLAVRRAAWGRFDVCLDSPEWMLKVVSQMINWRSRFNGIATGDQAIFIKKTLFEQMNGFPQQALMEDIELCKRLKAIGKPACLRSKVITSARRWQQYGTWRTIGLMWHLRFDYWRGVSADNIKQRYYKA</sequence>
<organism evidence="7 8">
    <name type="scientific">Psychrobacter glacincola</name>
    <dbReference type="NCBI Taxonomy" id="56810"/>
    <lineage>
        <taxon>Bacteria</taxon>
        <taxon>Pseudomonadati</taxon>
        <taxon>Pseudomonadota</taxon>
        <taxon>Gammaproteobacteria</taxon>
        <taxon>Moraxellales</taxon>
        <taxon>Moraxellaceae</taxon>
        <taxon>Psychrobacter</taxon>
    </lineage>
</organism>
<keyword evidence="4" id="KW-0808">Transferase</keyword>
<name>A0ABW1W4Q0_9GAMM</name>
<keyword evidence="5" id="KW-0472">Membrane</keyword>
<comment type="caution">
    <text evidence="7">The sequence shown here is derived from an EMBL/GenBank/DDBJ whole genome shotgun (WGS) entry which is preliminary data.</text>
</comment>
<evidence type="ECO:0000313" key="7">
    <source>
        <dbReference type="EMBL" id="MFC6380767.1"/>
    </source>
</evidence>
<dbReference type="SUPFAM" id="SSF53448">
    <property type="entry name" value="Nucleotide-diphospho-sugar transferases"/>
    <property type="match status" value="1"/>
</dbReference>
<feature type="domain" description="Glycosyltransferase 2-like" evidence="6">
    <location>
        <begin position="9"/>
        <end position="128"/>
    </location>
</feature>
<dbReference type="NCBIfam" id="TIGR04283">
    <property type="entry name" value="glyco_like_mftF"/>
    <property type="match status" value="1"/>
</dbReference>
<evidence type="ECO:0000256" key="3">
    <source>
        <dbReference type="ARBA" id="ARBA00022676"/>
    </source>
</evidence>
<evidence type="ECO:0000259" key="6">
    <source>
        <dbReference type="Pfam" id="PF00535"/>
    </source>
</evidence>
<evidence type="ECO:0000256" key="2">
    <source>
        <dbReference type="ARBA" id="ARBA00022475"/>
    </source>
</evidence>
<gene>
    <name evidence="7" type="ORF">ACFP58_04660</name>
</gene>
<dbReference type="CDD" id="cd02522">
    <property type="entry name" value="GT_2_like_a"/>
    <property type="match status" value="1"/>
</dbReference>
<dbReference type="EMBL" id="JBHSTZ010000014">
    <property type="protein sequence ID" value="MFC6380767.1"/>
    <property type="molecule type" value="Genomic_DNA"/>
</dbReference>
<dbReference type="InterPro" id="IPR029044">
    <property type="entry name" value="Nucleotide-diphossugar_trans"/>
</dbReference>
<reference evidence="8" key="1">
    <citation type="journal article" date="2019" name="Int. J. Syst. Evol. Microbiol.">
        <title>The Global Catalogue of Microorganisms (GCM) 10K type strain sequencing project: providing services to taxonomists for standard genome sequencing and annotation.</title>
        <authorList>
            <consortium name="The Broad Institute Genomics Platform"/>
            <consortium name="The Broad Institute Genome Sequencing Center for Infectious Disease"/>
            <person name="Wu L."/>
            <person name="Ma J."/>
        </authorList>
    </citation>
    <scope>NUCLEOTIDE SEQUENCE [LARGE SCALE GENOMIC DNA]</scope>
    <source>
        <strain evidence="8">CCM 2050</strain>
    </source>
</reference>
<dbReference type="InterPro" id="IPR001173">
    <property type="entry name" value="Glyco_trans_2-like"/>
</dbReference>
<proteinExistence type="predicted"/>
<evidence type="ECO:0000256" key="1">
    <source>
        <dbReference type="ARBA" id="ARBA00004236"/>
    </source>
</evidence>
<evidence type="ECO:0000256" key="4">
    <source>
        <dbReference type="ARBA" id="ARBA00022679"/>
    </source>
</evidence>
<keyword evidence="2" id="KW-1003">Cell membrane</keyword>
<accession>A0ABW1W4Q0</accession>
<keyword evidence="3" id="KW-0328">Glycosyltransferase</keyword>
<dbReference type="RefSeq" id="WP_201561237.1">
    <property type="nucleotide sequence ID" value="NZ_CAJGZK010000001.1"/>
</dbReference>
<dbReference type="PANTHER" id="PTHR43646:SF2">
    <property type="entry name" value="GLYCOSYLTRANSFERASE 2-LIKE DOMAIN-CONTAINING PROTEIN"/>
    <property type="match status" value="1"/>
</dbReference>